<proteinExistence type="predicted"/>
<name>A0A4R6Q730_9FLAO</name>
<keyword evidence="2" id="KW-1185">Reference proteome</keyword>
<gene>
    <name evidence="1" type="ORF">BC748_2363</name>
</gene>
<accession>A0A4R6Q730</accession>
<dbReference type="EMBL" id="SNXR01000015">
    <property type="protein sequence ID" value="TDP58324.1"/>
    <property type="molecule type" value="Genomic_DNA"/>
</dbReference>
<reference evidence="1 2" key="1">
    <citation type="submission" date="2019-03" db="EMBL/GenBank/DDBJ databases">
        <title>Genomic Encyclopedia of Archaeal and Bacterial Type Strains, Phase II (KMG-II): from individual species to whole genera.</title>
        <authorList>
            <person name="Goeker M."/>
        </authorList>
    </citation>
    <scope>NUCLEOTIDE SEQUENCE [LARGE SCALE GENOMIC DNA]</scope>
    <source>
        <strain evidence="1 2">DSM 25687</strain>
    </source>
</reference>
<dbReference type="Proteomes" id="UP000295260">
    <property type="component" value="Unassembled WGS sequence"/>
</dbReference>
<comment type="caution">
    <text evidence="1">The sequence shown here is derived from an EMBL/GenBank/DDBJ whole genome shotgun (WGS) entry which is preliminary data.</text>
</comment>
<evidence type="ECO:0000313" key="1">
    <source>
        <dbReference type="EMBL" id="TDP58324.1"/>
    </source>
</evidence>
<sequence length="581" mass="67001">MASEEKVINERPRICCIDIDKDSINLLEKSGYNISSGTLGKKVKVPNISRNNAHHLLLNYNFPSNLHEYDIIVVDLDNYSTIDYKQKDHTREEHTGKSAVAILSSYPETVFDPRPLGSLILNTKLIEIGTRPHIIIAFSTGAYDTEYETIRITDHYPERQGIERYNIYSFAGNAPLYAPKIGKEMIVCDVKEDLKKLLETHLPTASYNQTFRHPTSYKGNEYVENENFVPLIKNSSGDIISICESRENSMIFYLPQIENKGEFLNSFLSKILTDLMPELFPFSTTFNWKESEDYWLPNHKSLLEEKVKLEKEYAEKINIKDSEIVKNKEQYLYLHNLLTATGDDLVEALVKYFKWLGFTKINKVDEDKTDLKILEEDIQIQLSNGILIIECKGIGGTSTDSDCSQISKIKHRRCKERGKFDVYALYIVNHQRYLPPLTRQNPPFTENQIQDAQNDERGLLTTWQLFNAYYEIEDGIITKEEVRNSLLNFGLIEIKPENLVYIDEPKEILKNGEVCIINITEVELKISEEIFIEKNGKFQRNIIEGIQLNEKPVSSARSGEIGLKLRFPIKKKSILWKKASS</sequence>
<protein>
    <submittedName>
        <fullName evidence="1">Uncharacterized protein</fullName>
    </submittedName>
</protein>
<dbReference type="RefSeq" id="WP_133533594.1">
    <property type="nucleotide sequence ID" value="NZ_SNXR01000015.1"/>
</dbReference>
<organism evidence="1 2">
    <name type="scientific">Flavobacterium dankookense</name>
    <dbReference type="NCBI Taxonomy" id="706186"/>
    <lineage>
        <taxon>Bacteria</taxon>
        <taxon>Pseudomonadati</taxon>
        <taxon>Bacteroidota</taxon>
        <taxon>Flavobacteriia</taxon>
        <taxon>Flavobacteriales</taxon>
        <taxon>Flavobacteriaceae</taxon>
        <taxon>Flavobacterium</taxon>
    </lineage>
</organism>
<dbReference type="OrthoDB" id="1097623at2"/>
<dbReference type="AlphaFoldDB" id="A0A4R6Q730"/>
<evidence type="ECO:0000313" key="2">
    <source>
        <dbReference type="Proteomes" id="UP000295260"/>
    </source>
</evidence>